<organism evidence="1 2">
    <name type="scientific">Odynerus spinipes</name>
    <dbReference type="NCBI Taxonomy" id="1348599"/>
    <lineage>
        <taxon>Eukaryota</taxon>
        <taxon>Metazoa</taxon>
        <taxon>Ecdysozoa</taxon>
        <taxon>Arthropoda</taxon>
        <taxon>Hexapoda</taxon>
        <taxon>Insecta</taxon>
        <taxon>Pterygota</taxon>
        <taxon>Neoptera</taxon>
        <taxon>Endopterygota</taxon>
        <taxon>Hymenoptera</taxon>
        <taxon>Apocrita</taxon>
        <taxon>Aculeata</taxon>
        <taxon>Vespoidea</taxon>
        <taxon>Vespidae</taxon>
        <taxon>Eumeninae</taxon>
        <taxon>Odynerus</taxon>
    </lineage>
</organism>
<sequence>MPTHKIARAVGDEETNVSRTHTVSTTLEDRNVLVVLVLPLLLPQLLLLQLLQLDVGTSGEGASTAGGWSEHREATATAEAALIFEFPCRRTPTSCVYTNYGSLYNGSTSCFRALRKRDDT</sequence>
<reference evidence="1" key="2">
    <citation type="journal article" date="2023" name="Commun. Biol.">
        <title>Intrasexual cuticular hydrocarbon dimorphism in a wasp sheds light on hydrocarbon biosynthesis genes in Hymenoptera.</title>
        <authorList>
            <person name="Moris V.C."/>
            <person name="Podsiadlowski L."/>
            <person name="Martin S."/>
            <person name="Oeyen J.P."/>
            <person name="Donath A."/>
            <person name="Petersen M."/>
            <person name="Wilbrandt J."/>
            <person name="Misof B."/>
            <person name="Liedtke D."/>
            <person name="Thamm M."/>
            <person name="Scheiner R."/>
            <person name="Schmitt T."/>
            <person name="Niehuis O."/>
        </authorList>
    </citation>
    <scope>NUCLEOTIDE SEQUENCE</scope>
    <source>
        <strain evidence="1">GBR_01_08_01A</strain>
    </source>
</reference>
<accession>A0AAD9RHY6</accession>
<gene>
    <name evidence="1" type="ORF">KPH14_010899</name>
</gene>
<protein>
    <submittedName>
        <fullName evidence="1">Uncharacterized protein</fullName>
    </submittedName>
</protein>
<name>A0AAD9RHY6_9HYME</name>
<dbReference type="EMBL" id="JAIFRP010000084">
    <property type="protein sequence ID" value="KAK2579608.1"/>
    <property type="molecule type" value="Genomic_DNA"/>
</dbReference>
<dbReference type="Proteomes" id="UP001258017">
    <property type="component" value="Unassembled WGS sequence"/>
</dbReference>
<reference evidence="1" key="1">
    <citation type="submission" date="2021-08" db="EMBL/GenBank/DDBJ databases">
        <authorList>
            <person name="Misof B."/>
            <person name="Oliver O."/>
            <person name="Podsiadlowski L."/>
            <person name="Donath A."/>
            <person name="Peters R."/>
            <person name="Mayer C."/>
            <person name="Rust J."/>
            <person name="Gunkel S."/>
            <person name="Lesny P."/>
            <person name="Martin S."/>
            <person name="Oeyen J.P."/>
            <person name="Petersen M."/>
            <person name="Panagiotis P."/>
            <person name="Wilbrandt J."/>
            <person name="Tanja T."/>
        </authorList>
    </citation>
    <scope>NUCLEOTIDE SEQUENCE</scope>
    <source>
        <strain evidence="1">GBR_01_08_01A</strain>
        <tissue evidence="1">Thorax + abdomen</tissue>
    </source>
</reference>
<evidence type="ECO:0000313" key="1">
    <source>
        <dbReference type="EMBL" id="KAK2579608.1"/>
    </source>
</evidence>
<comment type="caution">
    <text evidence="1">The sequence shown here is derived from an EMBL/GenBank/DDBJ whole genome shotgun (WGS) entry which is preliminary data.</text>
</comment>
<proteinExistence type="predicted"/>
<keyword evidence="2" id="KW-1185">Reference proteome</keyword>
<dbReference type="AlphaFoldDB" id="A0AAD9RHY6"/>
<evidence type="ECO:0000313" key="2">
    <source>
        <dbReference type="Proteomes" id="UP001258017"/>
    </source>
</evidence>